<dbReference type="NCBIfam" id="TIGR01552">
    <property type="entry name" value="phd_fam"/>
    <property type="match status" value="1"/>
</dbReference>
<dbReference type="PANTHER" id="PTHR33713:SF11">
    <property type="entry name" value="PREVENT-HOST-DEATH FAMILY PROTEIN"/>
    <property type="match status" value="1"/>
</dbReference>
<evidence type="ECO:0000256" key="1">
    <source>
        <dbReference type="ARBA" id="ARBA00009981"/>
    </source>
</evidence>
<dbReference type="EMBL" id="UOFL01000241">
    <property type="protein sequence ID" value="VAW82350.1"/>
    <property type="molecule type" value="Genomic_DNA"/>
</dbReference>
<dbReference type="InterPro" id="IPR006442">
    <property type="entry name" value="Antitoxin_Phd/YefM"/>
</dbReference>
<sequence length="93" mass="10529">MRRLKVNQDIRPMSEFRSAVASFLKQVHDTKRPLVITQHGKGVAVLLDAGEFEVMQEKIDLFEDLEKSIAQIEAGSGISHDDAKKQVLKRINK</sequence>
<evidence type="ECO:0000313" key="2">
    <source>
        <dbReference type="EMBL" id="VAW82350.1"/>
    </source>
</evidence>
<dbReference type="Gene3D" id="3.40.1620.10">
    <property type="entry name" value="YefM-like domain"/>
    <property type="match status" value="1"/>
</dbReference>
<dbReference type="InterPro" id="IPR051405">
    <property type="entry name" value="phD/YefM_antitoxin"/>
</dbReference>
<dbReference type="InterPro" id="IPR036165">
    <property type="entry name" value="YefM-like_sf"/>
</dbReference>
<name>A0A3B0Z065_9ZZZZ</name>
<proteinExistence type="inferred from homology"/>
<dbReference type="SUPFAM" id="SSF143120">
    <property type="entry name" value="YefM-like"/>
    <property type="match status" value="1"/>
</dbReference>
<organism evidence="2">
    <name type="scientific">hydrothermal vent metagenome</name>
    <dbReference type="NCBI Taxonomy" id="652676"/>
    <lineage>
        <taxon>unclassified sequences</taxon>
        <taxon>metagenomes</taxon>
        <taxon>ecological metagenomes</taxon>
    </lineage>
</organism>
<accession>A0A3B0Z065</accession>
<dbReference type="PANTHER" id="PTHR33713">
    <property type="entry name" value="ANTITOXIN YAFN-RELATED"/>
    <property type="match status" value="1"/>
</dbReference>
<gene>
    <name evidence="2" type="ORF">MNBD_GAMMA12-956</name>
</gene>
<reference evidence="2" key="1">
    <citation type="submission" date="2018-06" db="EMBL/GenBank/DDBJ databases">
        <authorList>
            <person name="Zhirakovskaya E."/>
        </authorList>
    </citation>
    <scope>NUCLEOTIDE SEQUENCE</scope>
</reference>
<dbReference type="Pfam" id="PF02604">
    <property type="entry name" value="PhdYeFM_antitox"/>
    <property type="match status" value="1"/>
</dbReference>
<dbReference type="AlphaFoldDB" id="A0A3B0Z065"/>
<protein>
    <submittedName>
        <fullName evidence="2">Prevent host death protein, Phd antitoxin</fullName>
    </submittedName>
</protein>
<comment type="similarity">
    <text evidence="1">Belongs to the phD/YefM antitoxin family.</text>
</comment>